<keyword evidence="2" id="KW-0378">Hydrolase</keyword>
<dbReference type="GO" id="GO:0016787">
    <property type="term" value="F:hydrolase activity"/>
    <property type="evidence" value="ECO:0007669"/>
    <property type="project" value="UniProtKB-KW"/>
</dbReference>
<dbReference type="InterPro" id="IPR029058">
    <property type="entry name" value="AB_hydrolase_fold"/>
</dbReference>
<evidence type="ECO:0000313" key="2">
    <source>
        <dbReference type="EMBL" id="WUO44692.1"/>
    </source>
</evidence>
<dbReference type="InterPro" id="IPR000073">
    <property type="entry name" value="AB_hydrolase_1"/>
</dbReference>
<proteinExistence type="predicted"/>
<keyword evidence="3" id="KW-1185">Reference proteome</keyword>
<dbReference type="Proteomes" id="UP001432075">
    <property type="component" value="Chromosome"/>
</dbReference>
<name>A0ABZ1RD45_9ACTN</name>
<feature type="domain" description="AB hydrolase-1" evidence="1">
    <location>
        <begin position="32"/>
        <end position="185"/>
    </location>
</feature>
<dbReference type="SUPFAM" id="SSF53474">
    <property type="entry name" value="alpha/beta-Hydrolases"/>
    <property type="match status" value="1"/>
</dbReference>
<dbReference type="EMBL" id="CP108057">
    <property type="protein sequence ID" value="WUO44692.1"/>
    <property type="molecule type" value="Genomic_DNA"/>
</dbReference>
<evidence type="ECO:0000259" key="1">
    <source>
        <dbReference type="Pfam" id="PF12697"/>
    </source>
</evidence>
<accession>A0ABZ1RD45</accession>
<dbReference type="RefSeq" id="WP_100580667.1">
    <property type="nucleotide sequence ID" value="NZ_BMVE01000026.1"/>
</dbReference>
<organism evidence="2 3">
    <name type="scientific">Streptomyces goshikiensis</name>
    <dbReference type="NCBI Taxonomy" id="1942"/>
    <lineage>
        <taxon>Bacteria</taxon>
        <taxon>Bacillati</taxon>
        <taxon>Actinomycetota</taxon>
        <taxon>Actinomycetes</taxon>
        <taxon>Kitasatosporales</taxon>
        <taxon>Streptomycetaceae</taxon>
        <taxon>Streptomyces</taxon>
    </lineage>
</organism>
<reference evidence="2" key="1">
    <citation type="submission" date="2022-10" db="EMBL/GenBank/DDBJ databases">
        <title>The complete genomes of actinobacterial strains from the NBC collection.</title>
        <authorList>
            <person name="Joergensen T.S."/>
            <person name="Alvarez Arevalo M."/>
            <person name="Sterndorff E.B."/>
            <person name="Faurdal D."/>
            <person name="Vuksanovic O."/>
            <person name="Mourched A.-S."/>
            <person name="Charusanti P."/>
            <person name="Shaw S."/>
            <person name="Blin K."/>
            <person name="Weber T."/>
        </authorList>
    </citation>
    <scope>NUCLEOTIDE SEQUENCE</scope>
    <source>
        <strain evidence="2">NBC_00283</strain>
    </source>
</reference>
<sequence>MTASAALGPRSPRGPAGALLVHRAPAVPTAAVLLLHGGRAEGMEPPPLVNLPALRMRPFVAAATSALDGRRVLVGEVRYRRRGWNGDRRDPAKDAQTALDVLRERAGPLPVVLIGHSMGGRAALRAGGDPMVRGVIALAPWLPAGEPVAHLAGRRIYVLHDPADRVTAASDSWAFVHRAAAAGAEAAAIPMAVGGHTMLRSASTWHQRVAQLTAGLLADD</sequence>
<dbReference type="Pfam" id="PF12697">
    <property type="entry name" value="Abhydrolase_6"/>
    <property type="match status" value="1"/>
</dbReference>
<dbReference type="Gene3D" id="3.40.50.1820">
    <property type="entry name" value="alpha/beta hydrolase"/>
    <property type="match status" value="1"/>
</dbReference>
<gene>
    <name evidence="2" type="ORF">OHU17_02115</name>
</gene>
<protein>
    <submittedName>
        <fullName evidence="2">Alpha/beta fold hydrolase</fullName>
    </submittedName>
</protein>
<evidence type="ECO:0000313" key="3">
    <source>
        <dbReference type="Proteomes" id="UP001432075"/>
    </source>
</evidence>